<dbReference type="InterPro" id="IPR014001">
    <property type="entry name" value="Helicase_ATP-bd"/>
</dbReference>
<dbReference type="InterPro" id="IPR050628">
    <property type="entry name" value="SNF2_RAD54_helicase_TF"/>
</dbReference>
<dbReference type="Proteomes" id="UP001583186">
    <property type="component" value="Unassembled WGS sequence"/>
</dbReference>
<accession>A0ABR3YMF5</accession>
<dbReference type="Gene3D" id="3.40.50.300">
    <property type="entry name" value="P-loop containing nucleotide triphosphate hydrolases"/>
    <property type="match status" value="1"/>
</dbReference>
<dbReference type="EMBL" id="JAWCUI010000075">
    <property type="protein sequence ID" value="KAL1889368.1"/>
    <property type="molecule type" value="Genomic_DNA"/>
</dbReference>
<keyword evidence="8" id="KW-1185">Reference proteome</keyword>
<comment type="caution">
    <text evidence="7">The sequence shown here is derived from an EMBL/GenBank/DDBJ whole genome shotgun (WGS) entry which is preliminary data.</text>
</comment>
<dbReference type="SMART" id="SM00490">
    <property type="entry name" value="HELICc"/>
    <property type="match status" value="1"/>
</dbReference>
<dbReference type="SUPFAM" id="SSF52540">
    <property type="entry name" value="P-loop containing nucleoside triphosphate hydrolases"/>
    <property type="match status" value="1"/>
</dbReference>
<evidence type="ECO:0000259" key="5">
    <source>
        <dbReference type="PROSITE" id="PS51192"/>
    </source>
</evidence>
<evidence type="ECO:0000256" key="1">
    <source>
        <dbReference type="ARBA" id="ARBA00022741"/>
    </source>
</evidence>
<dbReference type="PROSITE" id="PS51194">
    <property type="entry name" value="HELICASE_CTER"/>
    <property type="match status" value="1"/>
</dbReference>
<dbReference type="PANTHER" id="PTHR45626">
    <property type="entry name" value="TRANSCRIPTION TERMINATION FACTOR 2-RELATED"/>
    <property type="match status" value="1"/>
</dbReference>
<evidence type="ECO:0000313" key="7">
    <source>
        <dbReference type="EMBL" id="KAL1889368.1"/>
    </source>
</evidence>
<sequence length="634" mass="69272">MPDGRQVLRLWRDVHFQALAQHIDSHGGLGKYASSRSAELRLYLPTDECLRHYIRPTPQIEFVVIADFEDDEDSNQGNVSNESQDDVQMTDAGADALTAAVSSPNGVDSTGTDDGDADTAAPATADEMRSQWGAANARLPFPLQPGTVVLDEAHLLKNPDCLVWQSIRAILERSPLPVHLLALSATPVVDGPKDLQPFVHALAGAARCWHMLDGRDKDMAARGQGWINTLNDWVLATASVQRHATRAPPASPSGSHTQCEERWAELSRAQAITAKHRKALFSALALRREADDRFLGRGTTLVDTKPVVISTRDVRLTEEARRFLQLPYRRTATAVRVQYTHYVQSWRGISPARRPARMSLVDFVAQQSPVQNQSTFYYSSLASLLPGTVPLFAPVPDPTIDLSSTGAQDAIRASAADIEASPYWPHLDQLVQHSPKLDALRHLLAERIDRRGEYNGRDGGSVSLPLAAVVFCTRPVTTHIVHLALHRAFGDRAKVAGLYASRPPSQREATLALFRGPVALSKESEAAECAVGPRILVTTMALVSTGIDLTRASLVIILEPGVNLSQETQVAGRVQRQGQLASDVRLYKLTCTDDVMEKIVLLRQAVKASSVVDSDSDELRQAVATWLDLDPDDA</sequence>
<evidence type="ECO:0000256" key="3">
    <source>
        <dbReference type="ARBA" id="ARBA00022840"/>
    </source>
</evidence>
<dbReference type="InterPro" id="IPR038718">
    <property type="entry name" value="SNF2-like_sf"/>
</dbReference>
<dbReference type="InterPro" id="IPR027417">
    <property type="entry name" value="P-loop_NTPase"/>
</dbReference>
<evidence type="ECO:0000256" key="2">
    <source>
        <dbReference type="ARBA" id="ARBA00022801"/>
    </source>
</evidence>
<keyword evidence="1" id="KW-0547">Nucleotide-binding</keyword>
<keyword evidence="3" id="KW-0067">ATP-binding</keyword>
<keyword evidence="2" id="KW-0378">Hydrolase</keyword>
<evidence type="ECO:0000259" key="6">
    <source>
        <dbReference type="PROSITE" id="PS51194"/>
    </source>
</evidence>
<feature type="domain" description="Helicase ATP-binding" evidence="5">
    <location>
        <begin position="136"/>
        <end position="205"/>
    </location>
</feature>
<dbReference type="PANTHER" id="PTHR45626:SF14">
    <property type="entry name" value="ATP-DEPENDENT DNA HELICASE (EUROFUNG)"/>
    <property type="match status" value="1"/>
</dbReference>
<dbReference type="PROSITE" id="PS51192">
    <property type="entry name" value="HELICASE_ATP_BIND_1"/>
    <property type="match status" value="1"/>
</dbReference>
<reference evidence="7 8" key="1">
    <citation type="journal article" date="2024" name="IMA Fungus">
        <title>IMA Genome - F19 : A genome assembly and annotation guide to empower mycologists, including annotated draft genome sequences of Ceratocystis pirilliformis, Diaporthe australafricana, Fusarium ophioides, Paecilomyces lecythidis, and Sporothrix stenoceras.</title>
        <authorList>
            <person name="Aylward J."/>
            <person name="Wilson A.M."/>
            <person name="Visagie C.M."/>
            <person name="Spraker J."/>
            <person name="Barnes I."/>
            <person name="Buitendag C."/>
            <person name="Ceriani C."/>
            <person name="Del Mar Angel L."/>
            <person name="du Plessis D."/>
            <person name="Fuchs T."/>
            <person name="Gasser K."/>
            <person name="Kramer D."/>
            <person name="Li W."/>
            <person name="Munsamy K."/>
            <person name="Piso A."/>
            <person name="Price J.L."/>
            <person name="Sonnekus B."/>
            <person name="Thomas C."/>
            <person name="van der Nest A."/>
            <person name="van Dijk A."/>
            <person name="van Heerden A."/>
            <person name="van Vuuren N."/>
            <person name="Yilmaz N."/>
            <person name="Duong T.A."/>
            <person name="van der Merwe N.A."/>
            <person name="Wingfield M.J."/>
            <person name="Wingfield B.D."/>
        </authorList>
    </citation>
    <scope>NUCLEOTIDE SEQUENCE [LARGE SCALE GENOMIC DNA]</scope>
    <source>
        <strain evidence="7 8">CMW 5346</strain>
    </source>
</reference>
<proteinExistence type="predicted"/>
<protein>
    <submittedName>
        <fullName evidence="7">Uncharacterized protein</fullName>
    </submittedName>
</protein>
<name>A0ABR3YMF5_9PEZI</name>
<gene>
    <name evidence="7" type="ORF">Sste5346_008935</name>
</gene>
<evidence type="ECO:0000313" key="8">
    <source>
        <dbReference type="Proteomes" id="UP001583186"/>
    </source>
</evidence>
<organism evidence="7 8">
    <name type="scientific">Sporothrix stenoceras</name>
    <dbReference type="NCBI Taxonomy" id="5173"/>
    <lineage>
        <taxon>Eukaryota</taxon>
        <taxon>Fungi</taxon>
        <taxon>Dikarya</taxon>
        <taxon>Ascomycota</taxon>
        <taxon>Pezizomycotina</taxon>
        <taxon>Sordariomycetes</taxon>
        <taxon>Sordariomycetidae</taxon>
        <taxon>Ophiostomatales</taxon>
        <taxon>Ophiostomataceae</taxon>
        <taxon>Sporothrix</taxon>
    </lineage>
</organism>
<evidence type="ECO:0000256" key="4">
    <source>
        <dbReference type="SAM" id="MobiDB-lite"/>
    </source>
</evidence>
<dbReference type="Gene3D" id="3.40.50.10810">
    <property type="entry name" value="Tandem AAA-ATPase domain"/>
    <property type="match status" value="1"/>
</dbReference>
<dbReference type="Pfam" id="PF00271">
    <property type="entry name" value="Helicase_C"/>
    <property type="match status" value="1"/>
</dbReference>
<feature type="domain" description="Helicase C-terminal" evidence="6">
    <location>
        <begin position="436"/>
        <end position="619"/>
    </location>
</feature>
<dbReference type="InterPro" id="IPR001650">
    <property type="entry name" value="Helicase_C-like"/>
</dbReference>
<feature type="region of interest" description="Disordered" evidence="4">
    <location>
        <begin position="101"/>
        <end position="125"/>
    </location>
</feature>